<accession>A0ABQ1UEU4</accession>
<protein>
    <recommendedName>
        <fullName evidence="4">Bacterial surface antigen (D15) domain-containing protein</fullName>
    </recommendedName>
</protein>
<keyword evidence="3" id="KW-1185">Reference proteome</keyword>
<dbReference type="Proteomes" id="UP000632273">
    <property type="component" value="Unassembled WGS sequence"/>
</dbReference>
<evidence type="ECO:0000313" key="3">
    <source>
        <dbReference type="Proteomes" id="UP000632273"/>
    </source>
</evidence>
<sequence length="656" mass="75796">MFRFVSAFCKPSQLLLVVGLLLLLAPGNHLHAQQKPATKPVITDSTRTQPDVQPDSLRRRFDQERLLNGLKAYTRRKTIAGKVASALFNFTTRGEDRAGLDAELLDRQFDQHNYKVVRSINVTTLDAFGYSISDPNRQPRNILEKSGNLLHIVTSQARVRQVLLFRAGEELEPQDLQESERLLRQTSEILDARVFVNEATSTADSIDVQIITKDVFSISGSFQLRDVTAGIIGLSDANFLGQGHQFSNRYEYGRRDPQGWSYRGSYQVPFRNFIYAQARYRNQYQDKQSGFSVYRDFYSLNTKYAGAFSVDSYERGLTFYRPAEGQLAQFHTLRYNTQDLWVGRAFHLRSYDLGYENPGRYILAGRLLHTNYTLVPDSAKIQLNTNGYNDVLGYNDALLGLATVGYSVRRYYKDKYLFGFGRTEDIPTGMLATFTTGYELNSRQDRRYYGVRMAYASYSLRRGYLYVNGEFGSYLRRPENDWQQGQLTGELLYFTRLFHTGNYQWRHFLWLRSSLGFHRRPGEQLLTFDSRRGVRGFRSDTELRGQSRFILNYETTMFTPVSILGFRLAGVAFIDAAWLATKPGREMPFYDRPYTGFGLGLRFRNEYTAIRNIQILLGFYPRGQTNGSGFRIFENTSNYYNFSDFNFAQPGIIRYE</sequence>
<dbReference type="RefSeq" id="WP_229755294.1">
    <property type="nucleotide sequence ID" value="NZ_BMHT01000005.1"/>
</dbReference>
<feature type="region of interest" description="Disordered" evidence="1">
    <location>
        <begin position="34"/>
        <end position="53"/>
    </location>
</feature>
<organism evidence="2 3">
    <name type="scientific">Hymenobacter cavernae</name>
    <dbReference type="NCBI Taxonomy" id="2044852"/>
    <lineage>
        <taxon>Bacteria</taxon>
        <taxon>Pseudomonadati</taxon>
        <taxon>Bacteroidota</taxon>
        <taxon>Cytophagia</taxon>
        <taxon>Cytophagales</taxon>
        <taxon>Hymenobacteraceae</taxon>
        <taxon>Hymenobacter</taxon>
    </lineage>
</organism>
<evidence type="ECO:0008006" key="4">
    <source>
        <dbReference type="Google" id="ProtNLM"/>
    </source>
</evidence>
<dbReference type="EMBL" id="BMHT01000005">
    <property type="protein sequence ID" value="GGF14585.1"/>
    <property type="molecule type" value="Genomic_DNA"/>
</dbReference>
<comment type="caution">
    <text evidence="2">The sequence shown here is derived from an EMBL/GenBank/DDBJ whole genome shotgun (WGS) entry which is preliminary data.</text>
</comment>
<name>A0ABQ1UEU4_9BACT</name>
<proteinExistence type="predicted"/>
<reference evidence="3" key="1">
    <citation type="journal article" date="2019" name="Int. J. Syst. Evol. Microbiol.">
        <title>The Global Catalogue of Microorganisms (GCM) 10K type strain sequencing project: providing services to taxonomists for standard genome sequencing and annotation.</title>
        <authorList>
            <consortium name="The Broad Institute Genomics Platform"/>
            <consortium name="The Broad Institute Genome Sequencing Center for Infectious Disease"/>
            <person name="Wu L."/>
            <person name="Ma J."/>
        </authorList>
    </citation>
    <scope>NUCLEOTIDE SEQUENCE [LARGE SCALE GENOMIC DNA]</scope>
    <source>
        <strain evidence="3">CGMCC 1.15197</strain>
    </source>
</reference>
<evidence type="ECO:0000313" key="2">
    <source>
        <dbReference type="EMBL" id="GGF14585.1"/>
    </source>
</evidence>
<evidence type="ECO:0000256" key="1">
    <source>
        <dbReference type="SAM" id="MobiDB-lite"/>
    </source>
</evidence>
<gene>
    <name evidence="2" type="ORF">GCM10011383_27260</name>
</gene>